<evidence type="ECO:0000313" key="9">
    <source>
        <dbReference type="EMBL" id="ESP89716.1"/>
    </source>
</evidence>
<dbReference type="Pfam" id="PF02254">
    <property type="entry name" value="TrkA_N"/>
    <property type="match status" value="1"/>
</dbReference>
<dbReference type="InterPro" id="IPR036721">
    <property type="entry name" value="RCK_C_sf"/>
</dbReference>
<dbReference type="GO" id="GO:0015079">
    <property type="term" value="F:potassium ion transmembrane transporter activity"/>
    <property type="evidence" value="ECO:0007669"/>
    <property type="project" value="InterPro"/>
</dbReference>
<dbReference type="InterPro" id="IPR050721">
    <property type="entry name" value="Trk_Ktr_HKT_K-transport"/>
</dbReference>
<dbReference type="GO" id="GO:0005886">
    <property type="term" value="C:plasma membrane"/>
    <property type="evidence" value="ECO:0007669"/>
    <property type="project" value="InterPro"/>
</dbReference>
<organism evidence="9 10">
    <name type="scientific">Candidatus Halobonum tyrrellensis G22</name>
    <dbReference type="NCBI Taxonomy" id="1324957"/>
    <lineage>
        <taxon>Archaea</taxon>
        <taxon>Methanobacteriati</taxon>
        <taxon>Methanobacteriota</taxon>
        <taxon>Stenosarchaea group</taxon>
        <taxon>Halobacteria</taxon>
        <taxon>Halobacteriales</taxon>
        <taxon>Haloferacaceae</taxon>
        <taxon>Candidatus Halobonum</taxon>
    </lineage>
</organism>
<dbReference type="EMBL" id="ASGZ01000005">
    <property type="protein sequence ID" value="ESP89716.1"/>
    <property type="molecule type" value="Genomic_DNA"/>
</dbReference>
<comment type="caution">
    <text evidence="9">The sequence shown here is derived from an EMBL/GenBank/DDBJ whole genome shotgun (WGS) entry which is preliminary data.</text>
</comment>
<evidence type="ECO:0000256" key="3">
    <source>
        <dbReference type="ARBA" id="ARBA00022538"/>
    </source>
</evidence>
<dbReference type="Proteomes" id="UP000017840">
    <property type="component" value="Unassembled WGS sequence"/>
</dbReference>
<keyword evidence="3" id="KW-0633">Potassium transport</keyword>
<name>V4GX14_9EURY</name>
<dbReference type="PROSITE" id="PS51201">
    <property type="entry name" value="RCK_N"/>
    <property type="match status" value="1"/>
</dbReference>
<keyword evidence="6" id="KW-0406">Ion transport</keyword>
<dbReference type="Pfam" id="PF02080">
    <property type="entry name" value="TrkA_C"/>
    <property type="match status" value="1"/>
</dbReference>
<evidence type="ECO:0000256" key="2">
    <source>
        <dbReference type="ARBA" id="ARBA00022448"/>
    </source>
</evidence>
<evidence type="ECO:0000259" key="8">
    <source>
        <dbReference type="PROSITE" id="PS51202"/>
    </source>
</evidence>
<dbReference type="InterPro" id="IPR006036">
    <property type="entry name" value="K_uptake_TrkA"/>
</dbReference>
<keyword evidence="4" id="KW-0630">Potassium</keyword>
<dbReference type="eggNOG" id="arCOG01957">
    <property type="taxonomic scope" value="Archaea"/>
</dbReference>
<evidence type="ECO:0000259" key="7">
    <source>
        <dbReference type="PROSITE" id="PS51201"/>
    </source>
</evidence>
<dbReference type="InterPro" id="IPR036291">
    <property type="entry name" value="NAD(P)-bd_dom_sf"/>
</dbReference>
<dbReference type="PRINTS" id="PR00335">
    <property type="entry name" value="KUPTAKETRKA"/>
</dbReference>
<proteinExistence type="predicted"/>
<dbReference type="STRING" id="1324957.K933_01976"/>
<protein>
    <submittedName>
        <fullName evidence="9">TrkA-N domain protein</fullName>
    </submittedName>
</protein>
<dbReference type="SUPFAM" id="SSF116726">
    <property type="entry name" value="TrkA C-terminal domain-like"/>
    <property type="match status" value="1"/>
</dbReference>
<dbReference type="Gene3D" id="3.30.70.1450">
    <property type="entry name" value="Regulator of K+ conductance, C-terminal domain"/>
    <property type="match status" value="1"/>
</dbReference>
<evidence type="ECO:0000256" key="5">
    <source>
        <dbReference type="ARBA" id="ARBA00023027"/>
    </source>
</evidence>
<dbReference type="InterPro" id="IPR006037">
    <property type="entry name" value="RCK_C"/>
</dbReference>
<dbReference type="PANTHER" id="PTHR43833:SF5">
    <property type="entry name" value="TRK SYSTEM POTASSIUM UPTAKE PROTEIN TRKA"/>
    <property type="match status" value="1"/>
</dbReference>
<dbReference type="Gene3D" id="3.40.50.720">
    <property type="entry name" value="NAD(P)-binding Rossmann-like Domain"/>
    <property type="match status" value="1"/>
</dbReference>
<keyword evidence="2" id="KW-0813">Transport</keyword>
<dbReference type="SUPFAM" id="SSF51735">
    <property type="entry name" value="NAD(P)-binding Rossmann-fold domains"/>
    <property type="match status" value="1"/>
</dbReference>
<keyword evidence="10" id="KW-1185">Reference proteome</keyword>
<sequence length="253" mass="27255">MGKRGDAEMYVIIVGAGDIGTPLIDIATRSGNEVVVIERDEQRASRITSEYDCLVLNTDATTKGALIDAGADRADALISTTNQDATNIMVCLLATELELPGVVSVVHNPDHMGIFEWIGVNTIENPQRLIAEYLYRAVKRPTIVDYMRVGEHAEVFEIDVGSDAPIADKTLQEAGDSGLLGDDILIVAIDREGEGEPITPRGNTRIDTSDRLTVYSGSGATPEITDVFGHYEDHAASNFSTATELISNSFTNV</sequence>
<accession>V4GX14</accession>
<evidence type="ECO:0000313" key="10">
    <source>
        <dbReference type="Proteomes" id="UP000017840"/>
    </source>
</evidence>
<dbReference type="InterPro" id="IPR003148">
    <property type="entry name" value="RCK_N"/>
</dbReference>
<dbReference type="AlphaFoldDB" id="V4GX14"/>
<comment type="function">
    <text evidence="1">Part of a potassium transport system.</text>
</comment>
<dbReference type="PANTHER" id="PTHR43833">
    <property type="entry name" value="POTASSIUM CHANNEL PROTEIN 2-RELATED-RELATED"/>
    <property type="match status" value="1"/>
</dbReference>
<dbReference type="PATRIC" id="fig|1324957.4.peg.404"/>
<keyword evidence="5" id="KW-0520">NAD</keyword>
<dbReference type="PROSITE" id="PS51202">
    <property type="entry name" value="RCK_C"/>
    <property type="match status" value="1"/>
</dbReference>
<feature type="domain" description="RCK C-terminal" evidence="8">
    <location>
        <begin position="141"/>
        <end position="230"/>
    </location>
</feature>
<evidence type="ECO:0000256" key="1">
    <source>
        <dbReference type="ARBA" id="ARBA00003660"/>
    </source>
</evidence>
<reference evidence="9 10" key="1">
    <citation type="journal article" date="2013" name="Genome Announc.">
        <title>Draft Genome Sequence of 'Candidatus Halobonum tyrrellensis' Strain G22, Isolated from the Hypersaline Waters of Lake Tyrrell, Australia.</title>
        <authorList>
            <person name="Ugalde J.A."/>
            <person name="Narasingarao P."/>
            <person name="Kuo S."/>
            <person name="Podell S."/>
            <person name="Allen E.E."/>
        </authorList>
    </citation>
    <scope>NUCLEOTIDE SEQUENCE [LARGE SCALE GENOMIC DNA]</scope>
    <source>
        <strain evidence="9 10">G22</strain>
    </source>
</reference>
<gene>
    <name evidence="9" type="ORF">K933_01976</name>
</gene>
<evidence type="ECO:0000256" key="4">
    <source>
        <dbReference type="ARBA" id="ARBA00022958"/>
    </source>
</evidence>
<evidence type="ECO:0000256" key="6">
    <source>
        <dbReference type="ARBA" id="ARBA00023065"/>
    </source>
</evidence>
<feature type="domain" description="RCK N-terminal" evidence="7">
    <location>
        <begin position="8"/>
        <end position="124"/>
    </location>
</feature>